<dbReference type="Gene3D" id="3.40.50.150">
    <property type="entry name" value="Vaccinia Virus protein VP39"/>
    <property type="match status" value="1"/>
</dbReference>
<dbReference type="GO" id="GO:0008168">
    <property type="term" value="F:methyltransferase activity"/>
    <property type="evidence" value="ECO:0007669"/>
    <property type="project" value="UniProtKB-KW"/>
</dbReference>
<protein>
    <submittedName>
        <fullName evidence="2">Class I SAM-dependent methyltransferase</fullName>
    </submittedName>
</protein>
<dbReference type="CDD" id="cd02440">
    <property type="entry name" value="AdoMet_MTases"/>
    <property type="match status" value="1"/>
</dbReference>
<reference evidence="2" key="1">
    <citation type="journal article" date="2021" name="PeerJ">
        <title>Extensive microbial diversity within the chicken gut microbiome revealed by metagenomics and culture.</title>
        <authorList>
            <person name="Gilroy R."/>
            <person name="Ravi A."/>
            <person name="Getino M."/>
            <person name="Pursley I."/>
            <person name="Horton D.L."/>
            <person name="Alikhan N.F."/>
            <person name="Baker D."/>
            <person name="Gharbi K."/>
            <person name="Hall N."/>
            <person name="Watson M."/>
            <person name="Adriaenssens E.M."/>
            <person name="Foster-Nyarko E."/>
            <person name="Jarju S."/>
            <person name="Secka A."/>
            <person name="Antonio M."/>
            <person name="Oren A."/>
            <person name="Chaudhuri R.R."/>
            <person name="La Ragione R."/>
            <person name="Hildebrand F."/>
            <person name="Pallen M.J."/>
        </authorList>
    </citation>
    <scope>NUCLEOTIDE SEQUENCE</scope>
    <source>
        <strain evidence="2">ChiHjej13B12-14962</strain>
    </source>
</reference>
<dbReference type="AlphaFoldDB" id="A0A921K6J8"/>
<name>A0A921K6J8_9MICC</name>
<sequence>MEKSTRSAYAARANEYAVQLGTLEAVHAADRHLIETWADQVGGRILDAGCDPGHWTAHLDHRGCSVEGIDQVPEFIDHAQATYPGVAFVTGSIDKLILDIGSISGVLCCYSLIHHNPKTIHIALRELARVTAGSILVGFFIGSSVKAFDLAITTAYYWSISALTKELESMGFKVRETHARTGTGYRPHDAVMATRKS</sequence>
<evidence type="ECO:0000313" key="3">
    <source>
        <dbReference type="Proteomes" id="UP000703315"/>
    </source>
</evidence>
<keyword evidence="2" id="KW-0489">Methyltransferase</keyword>
<feature type="domain" description="Methyltransferase" evidence="1">
    <location>
        <begin position="45"/>
        <end position="131"/>
    </location>
</feature>
<comment type="caution">
    <text evidence="2">The sequence shown here is derived from an EMBL/GenBank/DDBJ whole genome shotgun (WGS) entry which is preliminary data.</text>
</comment>
<reference evidence="2" key="2">
    <citation type="submission" date="2021-09" db="EMBL/GenBank/DDBJ databases">
        <authorList>
            <person name="Gilroy R."/>
        </authorList>
    </citation>
    <scope>NUCLEOTIDE SEQUENCE</scope>
    <source>
        <strain evidence="2">ChiHjej13B12-14962</strain>
    </source>
</reference>
<dbReference type="InterPro" id="IPR029063">
    <property type="entry name" value="SAM-dependent_MTases_sf"/>
</dbReference>
<dbReference type="RefSeq" id="WP_303901918.1">
    <property type="nucleotide sequence ID" value="NZ_DYXC01000028.1"/>
</dbReference>
<dbReference type="SUPFAM" id="SSF53335">
    <property type="entry name" value="S-adenosyl-L-methionine-dependent methyltransferases"/>
    <property type="match status" value="1"/>
</dbReference>
<dbReference type="Pfam" id="PF13649">
    <property type="entry name" value="Methyltransf_25"/>
    <property type="match status" value="1"/>
</dbReference>
<keyword evidence="2" id="KW-0808">Transferase</keyword>
<dbReference type="GO" id="GO:0032259">
    <property type="term" value="P:methylation"/>
    <property type="evidence" value="ECO:0007669"/>
    <property type="project" value="UniProtKB-KW"/>
</dbReference>
<accession>A0A921K6J8</accession>
<dbReference type="InterPro" id="IPR041698">
    <property type="entry name" value="Methyltransf_25"/>
</dbReference>
<evidence type="ECO:0000259" key="1">
    <source>
        <dbReference type="Pfam" id="PF13649"/>
    </source>
</evidence>
<dbReference type="Proteomes" id="UP000703315">
    <property type="component" value="Unassembled WGS sequence"/>
</dbReference>
<proteinExistence type="predicted"/>
<gene>
    <name evidence="2" type="ORF">K8V32_01730</name>
</gene>
<dbReference type="EMBL" id="DYXC01000028">
    <property type="protein sequence ID" value="HJF13507.1"/>
    <property type="molecule type" value="Genomic_DNA"/>
</dbReference>
<organism evidence="2 3">
    <name type="scientific">Enteractinococcus helveticum</name>
    <dbReference type="NCBI Taxonomy" id="1837282"/>
    <lineage>
        <taxon>Bacteria</taxon>
        <taxon>Bacillati</taxon>
        <taxon>Actinomycetota</taxon>
        <taxon>Actinomycetes</taxon>
        <taxon>Micrococcales</taxon>
        <taxon>Micrococcaceae</taxon>
    </lineage>
</organism>
<evidence type="ECO:0000313" key="2">
    <source>
        <dbReference type="EMBL" id="HJF13507.1"/>
    </source>
</evidence>